<proteinExistence type="predicted"/>
<sequence>MPPETNACFACHKDKTLDQLQNDLKKWGNLEWEKLESPHIR</sequence>
<dbReference type="EMBL" id="FPHL01000018">
    <property type="protein sequence ID" value="SFV59212.1"/>
    <property type="molecule type" value="Genomic_DNA"/>
</dbReference>
<evidence type="ECO:0000313" key="1">
    <source>
        <dbReference type="EMBL" id="SFV59212.1"/>
    </source>
</evidence>
<accession>A0A1W1C0G2</accession>
<name>A0A1W1C0G2_9ZZZZ</name>
<gene>
    <name evidence="1" type="ORF">MNB_SV-10-561</name>
</gene>
<dbReference type="AlphaFoldDB" id="A0A1W1C0G2"/>
<reference evidence="1" key="1">
    <citation type="submission" date="2016-10" db="EMBL/GenBank/DDBJ databases">
        <authorList>
            <person name="de Groot N.N."/>
        </authorList>
    </citation>
    <scope>NUCLEOTIDE SEQUENCE</scope>
</reference>
<organism evidence="1">
    <name type="scientific">hydrothermal vent metagenome</name>
    <dbReference type="NCBI Taxonomy" id="652676"/>
    <lineage>
        <taxon>unclassified sequences</taxon>
        <taxon>metagenomes</taxon>
        <taxon>ecological metagenomes</taxon>
    </lineage>
</organism>
<protein>
    <submittedName>
        <fullName evidence="1">TPR domain protein</fullName>
    </submittedName>
</protein>